<feature type="compositionally biased region" description="Pro residues" evidence="1">
    <location>
        <begin position="740"/>
        <end position="749"/>
    </location>
</feature>
<dbReference type="RefSeq" id="WP_227209179.1">
    <property type="nucleotide sequence ID" value="NZ_JAJCLO010000020.1"/>
</dbReference>
<feature type="domain" description="Ig-like" evidence="2">
    <location>
        <begin position="57"/>
        <end position="159"/>
    </location>
</feature>
<dbReference type="InterPro" id="IPR003343">
    <property type="entry name" value="Big_2"/>
</dbReference>
<keyword evidence="4" id="KW-1185">Reference proteome</keyword>
<reference evidence="3 4" key="1">
    <citation type="submission" date="2023-02" db="EMBL/GenBank/DDBJ databases">
        <title>Comparative genome analysis of Eubacterium limosum species.</title>
        <authorList>
            <person name="Bak J.E."/>
        </authorList>
    </citation>
    <scope>NUCLEOTIDE SEQUENCE [LARGE SCALE GENOMIC DNA]</scope>
    <source>
        <strain evidence="3 4">KGMB01548</strain>
    </source>
</reference>
<dbReference type="PROSITE" id="PS50835">
    <property type="entry name" value="IG_LIKE"/>
    <property type="match status" value="1"/>
</dbReference>
<dbReference type="InterPro" id="IPR044060">
    <property type="entry name" value="Bacterial_rp_domain"/>
</dbReference>
<dbReference type="Gene3D" id="2.60.40.1080">
    <property type="match status" value="1"/>
</dbReference>
<proteinExistence type="predicted"/>
<sequence length="783" mass="82101">MNILSTSQKGSRLVFALAAVLLFTMFSGLSHVSAAESLGQWTSQINEDSAALEAVEPSGDTIQTFKKNPENFTARMGEMASFNATCDVRFTAVHPVYRWFGKLKGSENWVILDDDTNYEPGKESVIANLNVPREVDGAQFKCAVIDTDSNSVLAESTVATLTVIDPVWVEKITINHVSSQVHAQSSLLMRSTVKPDNASIKDMHWSVADGTGSATIDESSGILTGDREGTVTVTATATDGSGVKATTEITVLPALTPIEADTRWYNSTDTVFSLSTREELSGLAALINDGTDSMRGKTINLAADIDLSGYAWQPIGNRLEESSTFFYGTFNGQGHTVTLGDLTVINGGSLIIGLFGNVGSSENPAVLSNVNLVVNGDLIAESTWSKRYDFVGALAGRVINTRVENVHVSGNGNLIANANSEFGSPCIGGVVGVSNKSTIDRCSNALSIRTPEASMLKATNYGGIVGASVDTRILNCENSGSFNITTASPLEIGGITSTVSGSDENFDSIIANSYNRGNITINPATGSYISIEAGGITGDLFKSAGKSCRVENTYSAGSIQATDSRADLTHLGGIAGIKRAGGALDSNYYDTTLLPDAHGIGLDEDSNGPSDTGAAGLSSADMQAPDKLLKNLNTLADSHTDYLSWKTGEDSYPTLTTKRPVRVFTITATAGTGGTITPSGTMSVNEQADKTFTIAPDTGYRIKDVQADGISVGAVSSHTFTSVTADHTLTATFEKQSSPTPTPPKPTPGPDTGVDSHPSNILLSTVLLAGACGMMLALGHKRR</sequence>
<dbReference type="InterPro" id="IPR008964">
    <property type="entry name" value="Invasin/intimin_cell_adhesion"/>
</dbReference>
<name>A0ABT5UNX0_EUBLI</name>
<dbReference type="EMBL" id="JAQSVD010000004">
    <property type="protein sequence ID" value="MDE1470641.1"/>
    <property type="molecule type" value="Genomic_DNA"/>
</dbReference>
<organism evidence="3 4">
    <name type="scientific">Eubacterium limosum</name>
    <dbReference type="NCBI Taxonomy" id="1736"/>
    <lineage>
        <taxon>Bacteria</taxon>
        <taxon>Bacillati</taxon>
        <taxon>Bacillota</taxon>
        <taxon>Clostridia</taxon>
        <taxon>Eubacteriales</taxon>
        <taxon>Eubacteriaceae</taxon>
        <taxon>Eubacterium</taxon>
    </lineage>
</organism>
<evidence type="ECO:0000313" key="4">
    <source>
        <dbReference type="Proteomes" id="UP001215087"/>
    </source>
</evidence>
<evidence type="ECO:0000256" key="1">
    <source>
        <dbReference type="SAM" id="MobiDB-lite"/>
    </source>
</evidence>
<feature type="region of interest" description="Disordered" evidence="1">
    <location>
        <begin position="732"/>
        <end position="758"/>
    </location>
</feature>
<protein>
    <submittedName>
        <fullName evidence="3">Ig-like domain-containing protein</fullName>
    </submittedName>
</protein>
<evidence type="ECO:0000313" key="3">
    <source>
        <dbReference type="EMBL" id="MDE1470641.1"/>
    </source>
</evidence>
<comment type="caution">
    <text evidence="3">The sequence shown here is derived from an EMBL/GenBank/DDBJ whole genome shotgun (WGS) entry which is preliminary data.</text>
</comment>
<dbReference type="Pfam" id="PF18998">
    <property type="entry name" value="Flg_new_2"/>
    <property type="match status" value="1"/>
</dbReference>
<dbReference type="Proteomes" id="UP001215087">
    <property type="component" value="Unassembled WGS sequence"/>
</dbReference>
<dbReference type="InterPro" id="IPR007110">
    <property type="entry name" value="Ig-like_dom"/>
</dbReference>
<dbReference type="Gene3D" id="2.160.20.110">
    <property type="match status" value="1"/>
</dbReference>
<evidence type="ECO:0000259" key="2">
    <source>
        <dbReference type="PROSITE" id="PS50835"/>
    </source>
</evidence>
<dbReference type="Pfam" id="PF02368">
    <property type="entry name" value="Big_2"/>
    <property type="match status" value="1"/>
</dbReference>
<gene>
    <name evidence="3" type="ORF">PTZ04_10270</name>
</gene>
<dbReference type="SMART" id="SM00635">
    <property type="entry name" value="BID_2"/>
    <property type="match status" value="1"/>
</dbReference>
<dbReference type="SUPFAM" id="SSF49373">
    <property type="entry name" value="Invasin/intimin cell-adhesion fragments"/>
    <property type="match status" value="1"/>
</dbReference>
<accession>A0ABT5UNX0</accession>